<evidence type="ECO:0000256" key="1">
    <source>
        <dbReference type="ARBA" id="ARBA00022801"/>
    </source>
</evidence>
<dbReference type="Gene3D" id="1.10.3020.10">
    <property type="entry name" value="alpha-amino acid ester hydrolase ( Helical cap domain)"/>
    <property type="match status" value="1"/>
</dbReference>
<keyword evidence="1 4" id="KW-0378">Hydrolase</keyword>
<dbReference type="Proteomes" id="UP001065174">
    <property type="component" value="Chromosome"/>
</dbReference>
<dbReference type="SUPFAM" id="SSF53474">
    <property type="entry name" value="alpha/beta-Hydrolases"/>
    <property type="match status" value="1"/>
</dbReference>
<keyword evidence="2" id="KW-0732">Signal</keyword>
<evidence type="ECO:0000256" key="2">
    <source>
        <dbReference type="SAM" id="SignalP"/>
    </source>
</evidence>
<accession>A0ABY6CMM5</accession>
<protein>
    <submittedName>
        <fullName evidence="4">CocE/NonD family hydrolase</fullName>
    </submittedName>
</protein>
<dbReference type="RefSeq" id="WP_262308174.1">
    <property type="nucleotide sequence ID" value="NZ_CP106679.1"/>
</dbReference>
<proteinExistence type="predicted"/>
<dbReference type="Gene3D" id="3.40.50.1820">
    <property type="entry name" value="alpha/beta hydrolase"/>
    <property type="match status" value="1"/>
</dbReference>
<organism evidence="4 5">
    <name type="scientific">Reichenbachiella agarivorans</name>
    <dbReference type="NCBI Taxonomy" id="2979464"/>
    <lineage>
        <taxon>Bacteria</taxon>
        <taxon>Pseudomonadati</taxon>
        <taxon>Bacteroidota</taxon>
        <taxon>Cytophagia</taxon>
        <taxon>Cytophagales</taxon>
        <taxon>Reichenbachiellaceae</taxon>
        <taxon>Reichenbachiella</taxon>
    </lineage>
</organism>
<reference evidence="4" key="1">
    <citation type="submission" date="2022-09" db="EMBL/GenBank/DDBJ databases">
        <title>Comparative genomics and taxonomic characterization of three novel marine species of genus Reichenbachiella exhibiting antioxidant and polysaccharide degradation activities.</title>
        <authorList>
            <person name="Muhammad N."/>
            <person name="Lee Y.-J."/>
            <person name="Ko J."/>
            <person name="Kim S.-G."/>
        </authorList>
    </citation>
    <scope>NUCLEOTIDE SEQUENCE</scope>
    <source>
        <strain evidence="4">BKB1-1</strain>
    </source>
</reference>
<dbReference type="EMBL" id="CP106679">
    <property type="protein sequence ID" value="UXP30728.1"/>
    <property type="molecule type" value="Genomic_DNA"/>
</dbReference>
<dbReference type="NCBIfam" id="TIGR00976">
    <property type="entry name" value="CocE_NonD"/>
    <property type="match status" value="1"/>
</dbReference>
<dbReference type="InterPro" id="IPR008979">
    <property type="entry name" value="Galactose-bd-like_sf"/>
</dbReference>
<dbReference type="PROSITE" id="PS51257">
    <property type="entry name" value="PROKAR_LIPOPROTEIN"/>
    <property type="match status" value="1"/>
</dbReference>
<feature type="signal peptide" evidence="2">
    <location>
        <begin position="1"/>
        <end position="22"/>
    </location>
</feature>
<feature type="domain" description="Xaa-Pro dipeptidyl-peptidase C-terminal" evidence="3">
    <location>
        <begin position="370"/>
        <end position="629"/>
    </location>
</feature>
<dbReference type="InterPro" id="IPR029058">
    <property type="entry name" value="AB_hydrolase_fold"/>
</dbReference>
<gene>
    <name evidence="4" type="ORF">N6H18_10225</name>
</gene>
<dbReference type="GO" id="GO:0016787">
    <property type="term" value="F:hydrolase activity"/>
    <property type="evidence" value="ECO:0007669"/>
    <property type="project" value="UniProtKB-KW"/>
</dbReference>
<dbReference type="InterPro" id="IPR005674">
    <property type="entry name" value="CocE/Ser_esterase"/>
</dbReference>
<sequence length="636" mass="72877">MKTTLNLSKLILTVIVSLSLFASCDRDKEAYSPQRSESDSLFIVNNYDKTEVYIPMRDGTQLFTSIYTPNDGQAYPIILFRTPYSVAPYGTDKSQYRKDLGPNMSLTKDKYIFVYQDVRGKFMSEGDFVNMTPHEGIVNGRNVNESTDTFDTIDWLLSHTQNNGNVGQWGISYPGFYTAAGMIDSHPALKAVSPQAPIADWFFDDFHHHGAFFPSHSFAFLSSFGVERDSLTTEWAPDFNFGTEDGYEFYKNMTPLSKANELYLHDSIPFWNEMVAHPNYDEYWQSKNILPHLKNVNCAVLTVGGWYDAEDLYGPLHIYAEVEKNNPKTTNTIIMGPWSHGGWRRTAGDFLGDVHFGEKTSTFFNNEVLTPFFTYHLKGEGEADLSEAIMFETGRNQWRKFEEWPPKNLDYRKLYFKKKNELSFTPPQANEFGVDMFVSDPANPVPFTQYPNLKIPKEYMVEDQGFVILRDDVLYYVTAQLEEDLTVAGPIIANLVVKTNQSAADWIVKIIDVYPNDHAPYPHQPEKMIGGYHQMVRSEALRGRFRNSYKKPEPFTPKQDEKIELELQDVLHTFKKGHRIMVQIQSTWFPLIDINPQTYVDNIFEASAEDFVVAKHAVSRSGSNPSYIKIGVLSKE</sequence>
<dbReference type="Gene3D" id="2.60.120.260">
    <property type="entry name" value="Galactose-binding domain-like"/>
    <property type="match status" value="1"/>
</dbReference>
<evidence type="ECO:0000313" key="5">
    <source>
        <dbReference type="Proteomes" id="UP001065174"/>
    </source>
</evidence>
<dbReference type="SUPFAM" id="SSF49785">
    <property type="entry name" value="Galactose-binding domain-like"/>
    <property type="match status" value="1"/>
</dbReference>
<dbReference type="Pfam" id="PF08530">
    <property type="entry name" value="PepX_C"/>
    <property type="match status" value="1"/>
</dbReference>
<name>A0ABY6CMM5_9BACT</name>
<dbReference type="Pfam" id="PF02129">
    <property type="entry name" value="Peptidase_S15"/>
    <property type="match status" value="1"/>
</dbReference>
<keyword evidence="5" id="KW-1185">Reference proteome</keyword>
<dbReference type="InterPro" id="IPR013736">
    <property type="entry name" value="Xaa-Pro_dipept_C"/>
</dbReference>
<dbReference type="SMART" id="SM00939">
    <property type="entry name" value="PepX_C"/>
    <property type="match status" value="1"/>
</dbReference>
<feature type="chain" id="PRO_5045425878" evidence="2">
    <location>
        <begin position="23"/>
        <end position="636"/>
    </location>
</feature>
<evidence type="ECO:0000259" key="3">
    <source>
        <dbReference type="SMART" id="SM00939"/>
    </source>
</evidence>
<evidence type="ECO:0000313" key="4">
    <source>
        <dbReference type="EMBL" id="UXP30728.1"/>
    </source>
</evidence>
<dbReference type="InterPro" id="IPR000383">
    <property type="entry name" value="Xaa-Pro-like_dom"/>
</dbReference>